<evidence type="ECO:0000256" key="5">
    <source>
        <dbReference type="ARBA" id="ARBA00023239"/>
    </source>
</evidence>
<comment type="caution">
    <text evidence="8">The sequence shown here is derived from an EMBL/GenBank/DDBJ whole genome shotgun (WGS) entry which is preliminary data.</text>
</comment>
<organism evidence="8 9">
    <name type="scientific">Sesamum angolense</name>
    <dbReference type="NCBI Taxonomy" id="2727404"/>
    <lineage>
        <taxon>Eukaryota</taxon>
        <taxon>Viridiplantae</taxon>
        <taxon>Streptophyta</taxon>
        <taxon>Embryophyta</taxon>
        <taxon>Tracheophyta</taxon>
        <taxon>Spermatophyta</taxon>
        <taxon>Magnoliopsida</taxon>
        <taxon>eudicotyledons</taxon>
        <taxon>Gunneridae</taxon>
        <taxon>Pentapetalae</taxon>
        <taxon>asterids</taxon>
        <taxon>lamiids</taxon>
        <taxon>Lamiales</taxon>
        <taxon>Pedaliaceae</taxon>
        <taxon>Sesamum</taxon>
    </lineage>
</organism>
<keyword evidence="5 7" id="KW-0456">Lyase</keyword>
<dbReference type="SUPFAM" id="SSF53383">
    <property type="entry name" value="PLP-dependent transferases"/>
    <property type="match status" value="1"/>
</dbReference>
<dbReference type="GO" id="GO:0030170">
    <property type="term" value="F:pyridoxal phosphate binding"/>
    <property type="evidence" value="ECO:0007669"/>
    <property type="project" value="InterPro"/>
</dbReference>
<evidence type="ECO:0000256" key="3">
    <source>
        <dbReference type="ARBA" id="ARBA00022793"/>
    </source>
</evidence>
<comment type="similarity">
    <text evidence="2 7">Belongs to the group II decarboxylase family.</text>
</comment>
<evidence type="ECO:0000256" key="7">
    <source>
        <dbReference type="RuleBase" id="RU000382"/>
    </source>
</evidence>
<dbReference type="Proteomes" id="UP001289374">
    <property type="component" value="Unassembled WGS sequence"/>
</dbReference>
<evidence type="ECO:0000256" key="1">
    <source>
        <dbReference type="ARBA" id="ARBA00001933"/>
    </source>
</evidence>
<dbReference type="GO" id="GO:0016831">
    <property type="term" value="F:carboxy-lyase activity"/>
    <property type="evidence" value="ECO:0007669"/>
    <property type="project" value="UniProtKB-KW"/>
</dbReference>
<evidence type="ECO:0000313" key="9">
    <source>
        <dbReference type="Proteomes" id="UP001289374"/>
    </source>
</evidence>
<evidence type="ECO:0000256" key="2">
    <source>
        <dbReference type="ARBA" id="ARBA00009533"/>
    </source>
</evidence>
<keyword evidence="3" id="KW-0210">Decarboxylase</keyword>
<dbReference type="InterPro" id="IPR015424">
    <property type="entry name" value="PyrdxlP-dep_Trfase"/>
</dbReference>
<gene>
    <name evidence="8" type="ORF">Sango_1217900</name>
</gene>
<keyword evidence="4 6" id="KW-0663">Pyridoxal phosphate</keyword>
<sequence length="454" mass="51282">MAMISIVAMDKKDCNGNTKLESNFAVMEPYDKYFALRRRRLAKIMTEFQEYLTERATHLLGYPLNLNFNHLMDLSPLLLFHINNVGDPFKESAYGLHSKEFEVEVLDWFAQLWEMEKDESWGYVTNGGTEGNLQGLLLGHLCKNNCTLQERAAADGILYTSRESHYSIFKAARMYRMECKMIGTLMTGEIDCDDLRAQLVLNKDKPAIINVNIGTTFKGAIDNLDLVIKTLEVCGFSDDRFYIHCDAALYGLITPFLGQAPKLTFKKPIGSVSVSAHKLLGSSMPSGIHMTRKKYVGVLSRNIEYLATVDATITGSRNGHAPIFIWYGLNIKGYKGIQEDVNKCLIRARYLRDGLRNAGISTMLNEFSIIVIFERPLDHEFIRHWQLSCVGNMAHIVVMPHVTIEMLDDFLDGLVRKRSVWYRHGSVQPPCLADEMGISNCSCLDHGKGLLDGN</sequence>
<dbReference type="InterPro" id="IPR015421">
    <property type="entry name" value="PyrdxlP-dep_Trfase_major"/>
</dbReference>
<name>A0AAE2BXB0_9LAMI</name>
<reference evidence="8" key="2">
    <citation type="journal article" date="2024" name="Plant">
        <title>Genomic evolution and insights into agronomic trait innovations of Sesamum species.</title>
        <authorList>
            <person name="Miao H."/>
            <person name="Wang L."/>
            <person name="Qu L."/>
            <person name="Liu H."/>
            <person name="Sun Y."/>
            <person name="Le M."/>
            <person name="Wang Q."/>
            <person name="Wei S."/>
            <person name="Zheng Y."/>
            <person name="Lin W."/>
            <person name="Duan Y."/>
            <person name="Cao H."/>
            <person name="Xiong S."/>
            <person name="Wang X."/>
            <person name="Wei L."/>
            <person name="Li C."/>
            <person name="Ma Q."/>
            <person name="Ju M."/>
            <person name="Zhao R."/>
            <person name="Li G."/>
            <person name="Mu C."/>
            <person name="Tian Q."/>
            <person name="Mei H."/>
            <person name="Zhang T."/>
            <person name="Gao T."/>
            <person name="Zhang H."/>
        </authorList>
    </citation>
    <scope>NUCLEOTIDE SEQUENCE</scope>
    <source>
        <strain evidence="8">K16</strain>
    </source>
</reference>
<dbReference type="InterPro" id="IPR051151">
    <property type="entry name" value="Group_II_Decarboxylase"/>
</dbReference>
<protein>
    <submittedName>
        <fullName evidence="8">Serine decarboxylase</fullName>
    </submittedName>
</protein>
<dbReference type="InterPro" id="IPR015422">
    <property type="entry name" value="PyrdxlP-dep_Trfase_small"/>
</dbReference>
<dbReference type="EMBL" id="JACGWL010000006">
    <property type="protein sequence ID" value="KAK4401118.1"/>
    <property type="molecule type" value="Genomic_DNA"/>
</dbReference>
<feature type="modified residue" description="N6-(pyridoxal phosphate)lysine" evidence="6">
    <location>
        <position position="278"/>
    </location>
</feature>
<comment type="cofactor">
    <cofactor evidence="1 6 7">
        <name>pyridoxal 5'-phosphate</name>
        <dbReference type="ChEBI" id="CHEBI:597326"/>
    </cofactor>
</comment>
<proteinExistence type="inferred from homology"/>
<dbReference type="PANTHER" id="PTHR46101">
    <property type="match status" value="1"/>
</dbReference>
<evidence type="ECO:0000256" key="6">
    <source>
        <dbReference type="PIRSR" id="PIRSR602129-50"/>
    </source>
</evidence>
<dbReference type="Gene3D" id="3.90.1150.10">
    <property type="entry name" value="Aspartate Aminotransferase, domain 1"/>
    <property type="match status" value="1"/>
</dbReference>
<dbReference type="GO" id="GO:0019752">
    <property type="term" value="P:carboxylic acid metabolic process"/>
    <property type="evidence" value="ECO:0007669"/>
    <property type="project" value="InterPro"/>
</dbReference>
<accession>A0AAE2BXB0</accession>
<dbReference type="Gene3D" id="3.40.640.10">
    <property type="entry name" value="Type I PLP-dependent aspartate aminotransferase-like (Major domain)"/>
    <property type="match status" value="1"/>
</dbReference>
<dbReference type="PANTHER" id="PTHR46101:SF9">
    <property type="entry name" value="HISTIDINE DECARBOXYLASE"/>
    <property type="match status" value="1"/>
</dbReference>
<dbReference type="NCBIfam" id="NF002748">
    <property type="entry name" value="PRK02769.1"/>
    <property type="match status" value="1"/>
</dbReference>
<dbReference type="InterPro" id="IPR002129">
    <property type="entry name" value="PyrdxlP-dep_de-COase"/>
</dbReference>
<keyword evidence="9" id="KW-1185">Reference proteome</keyword>
<dbReference type="Pfam" id="PF00282">
    <property type="entry name" value="Pyridoxal_deC"/>
    <property type="match status" value="1"/>
</dbReference>
<reference evidence="8" key="1">
    <citation type="submission" date="2020-06" db="EMBL/GenBank/DDBJ databases">
        <authorList>
            <person name="Li T."/>
            <person name="Hu X."/>
            <person name="Zhang T."/>
            <person name="Song X."/>
            <person name="Zhang H."/>
            <person name="Dai N."/>
            <person name="Sheng W."/>
            <person name="Hou X."/>
            <person name="Wei L."/>
        </authorList>
    </citation>
    <scope>NUCLEOTIDE SEQUENCE</scope>
    <source>
        <strain evidence="8">K16</strain>
        <tissue evidence="8">Leaf</tissue>
    </source>
</reference>
<evidence type="ECO:0000256" key="4">
    <source>
        <dbReference type="ARBA" id="ARBA00022898"/>
    </source>
</evidence>
<evidence type="ECO:0000313" key="8">
    <source>
        <dbReference type="EMBL" id="KAK4401118.1"/>
    </source>
</evidence>
<dbReference type="AlphaFoldDB" id="A0AAE2BXB0"/>